<keyword evidence="7" id="KW-0998">Cell outer membrane</keyword>
<dbReference type="EMBL" id="CADCTQ010000378">
    <property type="protein sequence ID" value="CAA9289937.1"/>
    <property type="molecule type" value="Genomic_DNA"/>
</dbReference>
<evidence type="ECO:0000256" key="1">
    <source>
        <dbReference type="ARBA" id="ARBA00004442"/>
    </source>
</evidence>
<name>A0A6J4JWY2_9SPHI</name>
<dbReference type="Gene3D" id="1.20.1600.10">
    <property type="entry name" value="Outer membrane efflux proteins (OEP)"/>
    <property type="match status" value="1"/>
</dbReference>
<organism evidence="8">
    <name type="scientific">uncultured Cytophagales bacterium</name>
    <dbReference type="NCBI Taxonomy" id="158755"/>
    <lineage>
        <taxon>Bacteria</taxon>
        <taxon>Pseudomonadati</taxon>
        <taxon>Bacteroidota</taxon>
        <taxon>Sphingobacteriia</taxon>
        <taxon>Sphingobacteriales</taxon>
        <taxon>environmental samples</taxon>
    </lineage>
</organism>
<dbReference type="GO" id="GO:0015288">
    <property type="term" value="F:porin activity"/>
    <property type="evidence" value="ECO:0007669"/>
    <property type="project" value="TreeGrafter"/>
</dbReference>
<comment type="similarity">
    <text evidence="2">Belongs to the outer membrane factor (OMF) (TC 1.B.17) family.</text>
</comment>
<protein>
    <recommendedName>
        <fullName evidence="9">TolC family protein</fullName>
    </recommendedName>
</protein>
<evidence type="ECO:0000313" key="8">
    <source>
        <dbReference type="EMBL" id="CAA9289937.1"/>
    </source>
</evidence>
<comment type="subcellular location">
    <subcellularLocation>
        <location evidence="1">Cell outer membrane</location>
    </subcellularLocation>
</comment>
<gene>
    <name evidence="8" type="ORF">AVDCRST_MAG56-4488</name>
</gene>
<sequence length="513" mass="59406">MNPMNSPAGAPVYRLLHELYFRLRIFLLSVSFLGVIGESEAQSKNSLARNKEEDTTGQALQKAQMLTSREFFQRVLEFHPVARQAALLSENARQELRIARGEFDPKLEADLALKEFKKQLYYRNWNAELKVPVWIGELKAGYENNTGSYVNPEYRTTDRGLAYAGVSVPLPISQGFFIDARRNTLRQAQLFRDIAEADRVKEINKLLLSAAKDYWNWYYAHNEYQMIIESYELADVRFRAVKERVVQGDLAPIDSVEAQTILQDRFVQLRQAEVGLVNARLMLSNYLWDANDTPLEIPETVVPSDFDTTQRTLGDPVLDTLLARARENHPELRKLNFKIRQLEVEERFRRDLLKPTIRADYNLLSSAPVQTAAVDMAFLRNNYKFGAYFSFPLFLRKERGKLQQTIIKQEQNGFERYQAGREIENGIRAAYNELKTTEGLLVVQQQMVENYRRLRDGELQKFENGESSLFLINSRDSKYIEAQIKLISLRSKYEKQKAELFWAAGLPGWEGVE</sequence>
<evidence type="ECO:0000256" key="4">
    <source>
        <dbReference type="ARBA" id="ARBA00022452"/>
    </source>
</evidence>
<evidence type="ECO:0000256" key="7">
    <source>
        <dbReference type="ARBA" id="ARBA00023237"/>
    </source>
</evidence>
<dbReference type="GO" id="GO:0015562">
    <property type="term" value="F:efflux transmembrane transporter activity"/>
    <property type="evidence" value="ECO:0007669"/>
    <property type="project" value="InterPro"/>
</dbReference>
<evidence type="ECO:0008006" key="9">
    <source>
        <dbReference type="Google" id="ProtNLM"/>
    </source>
</evidence>
<keyword evidence="5" id="KW-0812">Transmembrane</keyword>
<evidence type="ECO:0000256" key="3">
    <source>
        <dbReference type="ARBA" id="ARBA00022448"/>
    </source>
</evidence>
<evidence type="ECO:0000256" key="2">
    <source>
        <dbReference type="ARBA" id="ARBA00007613"/>
    </source>
</evidence>
<keyword evidence="6" id="KW-0472">Membrane</keyword>
<dbReference type="Pfam" id="PF02321">
    <property type="entry name" value="OEP"/>
    <property type="match status" value="1"/>
</dbReference>
<accession>A0A6J4JWY2</accession>
<keyword evidence="4" id="KW-1134">Transmembrane beta strand</keyword>
<dbReference type="PANTHER" id="PTHR30026:SF23">
    <property type="entry name" value="TO APRF-PUTATIVE OUTER MEMBRANE EFFLUX PROTEIN OR SECRETED ALKALINE PHOSPHATASE-RELATED"/>
    <property type="match status" value="1"/>
</dbReference>
<dbReference type="GO" id="GO:0009279">
    <property type="term" value="C:cell outer membrane"/>
    <property type="evidence" value="ECO:0007669"/>
    <property type="project" value="UniProtKB-SubCell"/>
</dbReference>
<dbReference type="AlphaFoldDB" id="A0A6J4JWY2"/>
<keyword evidence="3" id="KW-0813">Transport</keyword>
<evidence type="ECO:0000256" key="6">
    <source>
        <dbReference type="ARBA" id="ARBA00023136"/>
    </source>
</evidence>
<dbReference type="PANTHER" id="PTHR30026">
    <property type="entry name" value="OUTER MEMBRANE PROTEIN TOLC"/>
    <property type="match status" value="1"/>
</dbReference>
<reference evidence="8" key="1">
    <citation type="submission" date="2020-02" db="EMBL/GenBank/DDBJ databases">
        <authorList>
            <person name="Meier V. D."/>
        </authorList>
    </citation>
    <scope>NUCLEOTIDE SEQUENCE</scope>
    <source>
        <strain evidence="8">AVDCRST_MAG56</strain>
    </source>
</reference>
<dbReference type="GO" id="GO:1990281">
    <property type="term" value="C:efflux pump complex"/>
    <property type="evidence" value="ECO:0007669"/>
    <property type="project" value="TreeGrafter"/>
</dbReference>
<evidence type="ECO:0000256" key="5">
    <source>
        <dbReference type="ARBA" id="ARBA00022692"/>
    </source>
</evidence>
<dbReference type="InterPro" id="IPR003423">
    <property type="entry name" value="OMP_efflux"/>
</dbReference>
<dbReference type="SUPFAM" id="SSF56954">
    <property type="entry name" value="Outer membrane efflux proteins (OEP)"/>
    <property type="match status" value="1"/>
</dbReference>
<proteinExistence type="inferred from homology"/>
<dbReference type="InterPro" id="IPR051906">
    <property type="entry name" value="TolC-like"/>
</dbReference>